<dbReference type="GO" id="GO:0006177">
    <property type="term" value="P:GMP biosynthetic process"/>
    <property type="evidence" value="ECO:0007669"/>
    <property type="project" value="UniProtKB-UniRule"/>
</dbReference>
<dbReference type="SMART" id="SM01240">
    <property type="entry name" value="IMPDH"/>
    <property type="match status" value="1"/>
</dbReference>
<feature type="binding site" evidence="13">
    <location>
        <position position="314"/>
    </location>
    <ligand>
        <name>IMP</name>
        <dbReference type="ChEBI" id="CHEBI:58053"/>
    </ligand>
</feature>
<evidence type="ECO:0000259" key="20">
    <source>
        <dbReference type="PROSITE" id="PS51371"/>
    </source>
</evidence>
<evidence type="ECO:0000256" key="3">
    <source>
        <dbReference type="ARBA" id="ARBA00011881"/>
    </source>
</evidence>
<sequence length="496" mass="52576">MAPSTVGPSRGSARIREDVALTFDDVLLAPRHSLTHPREVTLHSRFTRGITLNVPLASAAMDTVTESEMAIAMARYGAIGVLHKNMSIDRQAAEVDRVKRSESGMILNPITLSPTASLREAVALMMRFKISGVPIVDGAGQLVGILTNRDLQFERDLDRPLRDVMTGQGLITAPVGTTLDEAERILGKHRIEKLPVVDDHGTLKGLITVKDIHKRRQYPDANKDQHGRLRVAAAIGAGADYLDRARALVQAGVDVLIIDTAHGHSEGVLQATARVREAFPEVQLVAGNVASRAGAAALVERGVDAVKVGVGPGSICTTRVVTGVGVPQLTAVMDAVDGAGDVPVIADGGVKYSGDIVKALAAGASSVMMGSMLAGTEESPGESFLLEGRRFKMIRGMGSLSAMQDGSADRYFQEGEMSPKKLVPEGIEGRVPYKGPVGDVLFQMVGGLRSGMGYVGCGSIEALRTDAEFVRITTAGLRESHPHDVTITREAPNYSL</sequence>
<feature type="binding site" evidence="13">
    <location>
        <position position="259"/>
    </location>
    <ligand>
        <name>NAD(+)</name>
        <dbReference type="ChEBI" id="CHEBI:57540"/>
    </ligand>
</feature>
<dbReference type="InterPro" id="IPR013785">
    <property type="entry name" value="Aldolase_TIM"/>
</dbReference>
<dbReference type="PIRSF" id="PIRSF000130">
    <property type="entry name" value="IMPDH"/>
    <property type="match status" value="1"/>
</dbReference>
<evidence type="ECO:0000256" key="12">
    <source>
        <dbReference type="ARBA" id="ARBA00048028"/>
    </source>
</evidence>
<evidence type="ECO:0000256" key="13">
    <source>
        <dbReference type="HAMAP-Rule" id="MF_01964"/>
    </source>
</evidence>
<dbReference type="CDD" id="cd00381">
    <property type="entry name" value="IMPDH"/>
    <property type="match status" value="1"/>
</dbReference>
<dbReference type="SUPFAM" id="SSF54631">
    <property type="entry name" value="CBS-domain pair"/>
    <property type="match status" value="1"/>
</dbReference>
<keyword evidence="4 13" id="KW-0479">Metal-binding</keyword>
<dbReference type="EMBL" id="DPIY01000010">
    <property type="protein sequence ID" value="HCT58497.1"/>
    <property type="molecule type" value="Genomic_DNA"/>
</dbReference>
<accession>A0A3D4VDS0</accession>
<name>A0A3D4VDS0_9BACT</name>
<comment type="activity regulation">
    <text evidence="13">Mycophenolic acid (MPA) is a non-competitive inhibitor that prevents formation of the closed enzyme conformation by binding to the same site as the amobile flap. In contrast, mizoribine monophosphate (MZP) is a competitive inhibitor that induces the closed conformation. MPA is a potent inhibitor of mammalian IMPDHs but a poor inhibitor of the bacterial enzymes. MZP is a more potent inhibitor of bacterial IMPDH.</text>
</comment>
<dbReference type="PANTHER" id="PTHR11911:SF111">
    <property type="entry name" value="INOSINE-5'-MONOPHOSPHATE DEHYDROGENASE"/>
    <property type="match status" value="1"/>
</dbReference>
<evidence type="ECO:0000256" key="19">
    <source>
        <dbReference type="RuleBase" id="RU003928"/>
    </source>
</evidence>
<keyword evidence="6 13" id="KW-0332">GMP biosynthesis</keyword>
<dbReference type="NCBIfam" id="TIGR01302">
    <property type="entry name" value="IMP_dehydrog"/>
    <property type="match status" value="1"/>
</dbReference>
<feature type="binding site" evidence="13">
    <location>
        <position position="425"/>
    </location>
    <ligand>
        <name>IMP</name>
        <dbReference type="ChEBI" id="CHEBI:58053"/>
    </ligand>
</feature>
<dbReference type="FunFam" id="3.20.20.70:FF:000003">
    <property type="entry name" value="GMP reductase"/>
    <property type="match status" value="1"/>
</dbReference>
<feature type="binding site" evidence="13">
    <location>
        <begin position="394"/>
        <end position="398"/>
    </location>
    <ligand>
        <name>IMP</name>
        <dbReference type="ChEBI" id="CHEBI:58053"/>
    </ligand>
</feature>
<dbReference type="PROSITE" id="PS00487">
    <property type="entry name" value="IMP_DH_GMP_RED"/>
    <property type="match status" value="1"/>
</dbReference>
<keyword evidence="10 13" id="KW-0520">NAD</keyword>
<evidence type="ECO:0000256" key="7">
    <source>
        <dbReference type="ARBA" id="ARBA00022755"/>
    </source>
</evidence>
<protein>
    <recommendedName>
        <fullName evidence="13 19">Inosine-5'-monophosphate dehydrogenase</fullName>
        <shortName evidence="13">IMP dehydrogenase</shortName>
        <shortName evidence="13">IMPD</shortName>
        <shortName evidence="13">IMPDH</shortName>
        <ecNumber evidence="13 19">1.1.1.205</ecNumber>
    </recommendedName>
</protein>
<dbReference type="InterPro" id="IPR015875">
    <property type="entry name" value="IMP_DH/GMP_Rdtase_CS"/>
</dbReference>
<dbReference type="InterPro" id="IPR001093">
    <property type="entry name" value="IMP_DH_GMPRt"/>
</dbReference>
<feature type="domain" description="CBS" evidence="20">
    <location>
        <begin position="165"/>
        <end position="222"/>
    </location>
</feature>
<organism evidence="21 22">
    <name type="scientific">Gemmatimonas aurantiaca</name>
    <dbReference type="NCBI Taxonomy" id="173480"/>
    <lineage>
        <taxon>Bacteria</taxon>
        <taxon>Pseudomonadati</taxon>
        <taxon>Gemmatimonadota</taxon>
        <taxon>Gemmatimonadia</taxon>
        <taxon>Gemmatimonadales</taxon>
        <taxon>Gemmatimonadaceae</taxon>
        <taxon>Gemmatimonas</taxon>
    </lineage>
</organism>
<dbReference type="Gene3D" id="3.20.20.70">
    <property type="entry name" value="Aldolase class I"/>
    <property type="match status" value="1"/>
</dbReference>
<proteinExistence type="inferred from homology"/>
<feature type="binding site" description="in other chain" evidence="13 16">
    <location>
        <position position="311"/>
    </location>
    <ligand>
        <name>K(+)</name>
        <dbReference type="ChEBI" id="CHEBI:29103"/>
        <note>ligand shared between two tetrameric partners</note>
    </ligand>
</feature>
<evidence type="ECO:0000256" key="2">
    <source>
        <dbReference type="ARBA" id="ARBA00005502"/>
    </source>
</evidence>
<dbReference type="OMA" id="MGYCGAK"/>
<evidence type="ECO:0000256" key="17">
    <source>
        <dbReference type="PROSITE-ProRule" id="PRU00703"/>
    </source>
</evidence>
<evidence type="ECO:0000256" key="4">
    <source>
        <dbReference type="ARBA" id="ARBA00022723"/>
    </source>
</evidence>
<dbReference type="GO" id="GO:0003938">
    <property type="term" value="F:IMP dehydrogenase activity"/>
    <property type="evidence" value="ECO:0007669"/>
    <property type="project" value="UniProtKB-UniRule"/>
</dbReference>
<evidence type="ECO:0000256" key="15">
    <source>
        <dbReference type="PIRSR" id="PIRSR000130-3"/>
    </source>
</evidence>
<dbReference type="CDD" id="cd04601">
    <property type="entry name" value="CBS_pair_IMPDH"/>
    <property type="match status" value="1"/>
</dbReference>
<evidence type="ECO:0000256" key="6">
    <source>
        <dbReference type="ARBA" id="ARBA00022749"/>
    </source>
</evidence>
<evidence type="ECO:0000313" key="21">
    <source>
        <dbReference type="EMBL" id="HCT58497.1"/>
    </source>
</evidence>
<feature type="binding site" evidence="13">
    <location>
        <begin position="347"/>
        <end position="349"/>
    </location>
    <ligand>
        <name>IMP</name>
        <dbReference type="ChEBI" id="CHEBI:58053"/>
    </ligand>
</feature>
<gene>
    <name evidence="13" type="primary">guaB</name>
    <name evidence="21" type="ORF">DGD08_14930</name>
</gene>
<dbReference type="HAMAP" id="MF_01964">
    <property type="entry name" value="IMPDH"/>
    <property type="match status" value="1"/>
</dbReference>
<dbReference type="GO" id="GO:0000166">
    <property type="term" value="F:nucleotide binding"/>
    <property type="evidence" value="ECO:0007669"/>
    <property type="project" value="UniProtKB-UniRule"/>
</dbReference>
<comment type="similarity">
    <text evidence="2 13 18">Belongs to the IMPDH/GMPR family.</text>
</comment>
<dbReference type="Proteomes" id="UP000264071">
    <property type="component" value="Unassembled WGS sequence"/>
</dbReference>
<comment type="pathway">
    <text evidence="13 19">Purine metabolism; XMP biosynthesis via de novo pathway; XMP from IMP: step 1/1.</text>
</comment>
<comment type="catalytic activity">
    <reaction evidence="12 13 19">
        <text>IMP + NAD(+) + H2O = XMP + NADH + H(+)</text>
        <dbReference type="Rhea" id="RHEA:11708"/>
        <dbReference type="ChEBI" id="CHEBI:15377"/>
        <dbReference type="ChEBI" id="CHEBI:15378"/>
        <dbReference type="ChEBI" id="CHEBI:57464"/>
        <dbReference type="ChEBI" id="CHEBI:57540"/>
        <dbReference type="ChEBI" id="CHEBI:57945"/>
        <dbReference type="ChEBI" id="CHEBI:58053"/>
        <dbReference type="EC" id="1.1.1.205"/>
    </reaction>
</comment>
<dbReference type="Pfam" id="PF00571">
    <property type="entry name" value="CBS"/>
    <property type="match status" value="2"/>
</dbReference>
<feature type="binding site" evidence="13">
    <location>
        <position position="481"/>
    </location>
    <ligand>
        <name>K(+)</name>
        <dbReference type="ChEBI" id="CHEBI:29103"/>
        <note>ligand shared between two tetrameric partners</note>
    </ligand>
</feature>
<feature type="binding site" evidence="13 15">
    <location>
        <begin position="309"/>
        <end position="311"/>
    </location>
    <ligand>
        <name>NAD(+)</name>
        <dbReference type="ChEBI" id="CHEBI:57540"/>
    </ligand>
</feature>
<evidence type="ECO:0000313" key="22">
    <source>
        <dbReference type="Proteomes" id="UP000264071"/>
    </source>
</evidence>
<feature type="active site" description="Thioimidate intermediate" evidence="13 14">
    <location>
        <position position="316"/>
    </location>
</feature>
<comment type="caution">
    <text evidence="13">Lacks conserved residue(s) required for the propagation of feature annotation.</text>
</comment>
<comment type="cofactor">
    <cofactor evidence="1 13">
        <name>K(+)</name>
        <dbReference type="ChEBI" id="CHEBI:29103"/>
    </cofactor>
</comment>
<feature type="binding site" evidence="15">
    <location>
        <begin position="259"/>
        <end position="261"/>
    </location>
    <ligand>
        <name>NAD(+)</name>
        <dbReference type="ChEBI" id="CHEBI:57540"/>
    </ligand>
</feature>
<dbReference type="GO" id="GO:0046872">
    <property type="term" value="F:metal ion binding"/>
    <property type="evidence" value="ECO:0007669"/>
    <property type="project" value="UniProtKB-UniRule"/>
</dbReference>
<keyword evidence="11 17" id="KW-0129">CBS domain</keyword>
<feature type="binding site" description="in other chain" evidence="13 16">
    <location>
        <position position="316"/>
    </location>
    <ligand>
        <name>K(+)</name>
        <dbReference type="ChEBI" id="CHEBI:29103"/>
        <note>ligand shared between two tetrameric partners</note>
    </ligand>
</feature>
<evidence type="ECO:0000256" key="16">
    <source>
        <dbReference type="PIRSR" id="PIRSR000130-4"/>
    </source>
</evidence>
<dbReference type="InterPro" id="IPR046342">
    <property type="entry name" value="CBS_dom_sf"/>
</dbReference>
<keyword evidence="9 13" id="KW-0560">Oxidoreductase</keyword>
<dbReference type="PANTHER" id="PTHR11911">
    <property type="entry name" value="INOSINE-5-MONOPHOSPHATE DEHYDROGENASE RELATED"/>
    <property type="match status" value="1"/>
</dbReference>
<dbReference type="AlphaFoldDB" id="A0A3D4VDS0"/>
<comment type="function">
    <text evidence="13">Catalyzes the conversion of inosine 5'-phosphate (IMP) to xanthosine 5'-phosphate (XMP), the first committed and rate-limiting step in the de novo synthesis of guanine nucleotides, and therefore plays an important role in the regulation of cell growth.</text>
</comment>
<evidence type="ECO:0000256" key="1">
    <source>
        <dbReference type="ARBA" id="ARBA00001958"/>
    </source>
</evidence>
<feature type="binding site" evidence="13">
    <location>
        <begin position="370"/>
        <end position="371"/>
    </location>
    <ligand>
        <name>IMP</name>
        <dbReference type="ChEBI" id="CHEBI:58053"/>
    </ligand>
</feature>
<dbReference type="SUPFAM" id="SSF51412">
    <property type="entry name" value="Inosine monophosphate dehydrogenase (IMPDH)"/>
    <property type="match status" value="1"/>
</dbReference>
<keyword evidence="7 13" id="KW-0658">Purine biosynthesis</keyword>
<evidence type="ECO:0000256" key="9">
    <source>
        <dbReference type="ARBA" id="ARBA00023002"/>
    </source>
</evidence>
<feature type="active site" description="Proton acceptor" evidence="13 14">
    <location>
        <position position="410"/>
    </location>
</feature>
<dbReference type="PROSITE" id="PS51371">
    <property type="entry name" value="CBS"/>
    <property type="match status" value="2"/>
</dbReference>
<evidence type="ECO:0000256" key="8">
    <source>
        <dbReference type="ARBA" id="ARBA00022958"/>
    </source>
</evidence>
<dbReference type="EC" id="1.1.1.205" evidence="13 19"/>
<evidence type="ECO:0000256" key="14">
    <source>
        <dbReference type="PIRSR" id="PIRSR000130-1"/>
    </source>
</evidence>
<comment type="caution">
    <text evidence="21">The sequence shown here is derived from an EMBL/GenBank/DDBJ whole genome shotgun (WGS) entry which is preliminary data.</text>
</comment>
<keyword evidence="5" id="KW-0677">Repeat</keyword>
<reference evidence="21 22" key="1">
    <citation type="journal article" date="2018" name="Nat. Biotechnol.">
        <title>A standardized bacterial taxonomy based on genome phylogeny substantially revises the tree of life.</title>
        <authorList>
            <person name="Parks D.H."/>
            <person name="Chuvochina M."/>
            <person name="Waite D.W."/>
            <person name="Rinke C."/>
            <person name="Skarshewski A."/>
            <person name="Chaumeil P.A."/>
            <person name="Hugenholtz P."/>
        </authorList>
    </citation>
    <scope>NUCLEOTIDE SEQUENCE [LARGE SCALE GENOMIC DNA]</scope>
    <source>
        <strain evidence="21">UBA8844</strain>
    </source>
</reference>
<keyword evidence="8 13" id="KW-0630">Potassium</keyword>
<dbReference type="Pfam" id="PF00478">
    <property type="entry name" value="IMPDH"/>
    <property type="match status" value="1"/>
</dbReference>
<feature type="domain" description="CBS" evidence="20">
    <location>
        <begin position="105"/>
        <end position="164"/>
    </location>
</feature>
<dbReference type="GO" id="GO:0006183">
    <property type="term" value="P:GTP biosynthetic process"/>
    <property type="evidence" value="ECO:0007669"/>
    <property type="project" value="TreeGrafter"/>
</dbReference>
<dbReference type="InterPro" id="IPR000644">
    <property type="entry name" value="CBS_dom"/>
</dbReference>
<dbReference type="InterPro" id="IPR005990">
    <property type="entry name" value="IMP_DH"/>
</dbReference>
<evidence type="ECO:0000256" key="10">
    <source>
        <dbReference type="ARBA" id="ARBA00023027"/>
    </source>
</evidence>
<evidence type="ECO:0000256" key="11">
    <source>
        <dbReference type="ARBA" id="ARBA00023122"/>
    </source>
</evidence>
<comment type="subunit">
    <text evidence="3 13">Homotetramer.</text>
</comment>
<evidence type="ECO:0000256" key="18">
    <source>
        <dbReference type="RuleBase" id="RU003927"/>
    </source>
</evidence>
<feature type="binding site" evidence="13">
    <location>
        <position position="480"/>
    </location>
    <ligand>
        <name>K(+)</name>
        <dbReference type="ChEBI" id="CHEBI:29103"/>
        <note>ligand shared between two tetrameric partners</note>
    </ligand>
</feature>
<dbReference type="UniPathway" id="UPA00601">
    <property type="reaction ID" value="UER00295"/>
</dbReference>
<evidence type="ECO:0000256" key="5">
    <source>
        <dbReference type="ARBA" id="ARBA00022737"/>
    </source>
</evidence>
<feature type="binding site" description="in other chain" evidence="13 16">
    <location>
        <position position="313"/>
    </location>
    <ligand>
        <name>K(+)</name>
        <dbReference type="ChEBI" id="CHEBI:29103"/>
        <note>ligand shared between two tetrameric partners</note>
    </ligand>
</feature>
<feature type="binding site" evidence="13">
    <location>
        <position position="479"/>
    </location>
    <ligand>
        <name>K(+)</name>
        <dbReference type="ChEBI" id="CHEBI:29103"/>
        <note>ligand shared between two tetrameric partners</note>
    </ligand>
</feature>
<dbReference type="SMART" id="SM00116">
    <property type="entry name" value="CBS"/>
    <property type="match status" value="2"/>
</dbReference>